<evidence type="ECO:0000256" key="1">
    <source>
        <dbReference type="ARBA" id="ARBA00022801"/>
    </source>
</evidence>
<evidence type="ECO:0000259" key="4">
    <source>
        <dbReference type="PROSITE" id="PS51831"/>
    </source>
</evidence>
<dbReference type="InterPro" id="IPR023023">
    <property type="entry name" value="dNTPase_2"/>
</dbReference>
<dbReference type="Proteomes" id="UP000292118">
    <property type="component" value="Chromosome"/>
</dbReference>
<dbReference type="RefSeq" id="WP_129190152.1">
    <property type="nucleotide sequence ID" value="NZ_CP035493.1"/>
</dbReference>
<dbReference type="NCBIfam" id="NF002829">
    <property type="entry name" value="PRK03007.1"/>
    <property type="match status" value="1"/>
</dbReference>
<dbReference type="GO" id="GO:0008832">
    <property type="term" value="F:dGTPase activity"/>
    <property type="evidence" value="ECO:0007669"/>
    <property type="project" value="TreeGrafter"/>
</dbReference>
<dbReference type="SUPFAM" id="SSF109604">
    <property type="entry name" value="HD-domain/PDEase-like"/>
    <property type="match status" value="1"/>
</dbReference>
<comment type="similarity">
    <text evidence="2">Belongs to the dGTPase family. Type 2 subfamily.</text>
</comment>
<dbReference type="Pfam" id="PF13286">
    <property type="entry name" value="HD_assoc"/>
    <property type="match status" value="1"/>
</dbReference>
<dbReference type="InterPro" id="IPR026875">
    <property type="entry name" value="PHydrolase_assoc_dom"/>
</dbReference>
<dbReference type="Gene3D" id="1.10.3210.10">
    <property type="entry name" value="Hypothetical protein af1432"/>
    <property type="match status" value="1"/>
</dbReference>
<protein>
    <recommendedName>
        <fullName evidence="2">Deoxyguanosinetriphosphate triphosphohydrolase-like protein</fullName>
    </recommendedName>
</protein>
<dbReference type="InterPro" id="IPR050135">
    <property type="entry name" value="dGTPase-like"/>
</dbReference>
<feature type="region of interest" description="Disordered" evidence="3">
    <location>
        <begin position="1"/>
        <end position="53"/>
    </location>
</feature>
<dbReference type="GO" id="GO:0006203">
    <property type="term" value="P:dGTP catabolic process"/>
    <property type="evidence" value="ECO:0007669"/>
    <property type="project" value="TreeGrafter"/>
</dbReference>
<dbReference type="InterPro" id="IPR006261">
    <property type="entry name" value="dGTPase"/>
</dbReference>
<dbReference type="EMBL" id="CP035493">
    <property type="protein sequence ID" value="QAY71452.1"/>
    <property type="molecule type" value="Genomic_DNA"/>
</dbReference>
<feature type="domain" description="HD" evidence="4">
    <location>
        <begin position="85"/>
        <end position="239"/>
    </location>
</feature>
<dbReference type="PROSITE" id="PS51831">
    <property type="entry name" value="HD"/>
    <property type="match status" value="1"/>
</dbReference>
<dbReference type="SMART" id="SM00471">
    <property type="entry name" value="HDc"/>
    <property type="match status" value="1"/>
</dbReference>
<evidence type="ECO:0000256" key="3">
    <source>
        <dbReference type="SAM" id="MobiDB-lite"/>
    </source>
</evidence>
<keyword evidence="6" id="KW-1185">Reference proteome</keyword>
<dbReference type="InterPro" id="IPR006674">
    <property type="entry name" value="HD_domain"/>
</dbReference>
<dbReference type="Pfam" id="PF01966">
    <property type="entry name" value="HD"/>
    <property type="match status" value="1"/>
</dbReference>
<gene>
    <name evidence="5" type="ORF">ET471_16610</name>
</gene>
<keyword evidence="1 2" id="KW-0378">Hydrolase</keyword>
<dbReference type="KEGG" id="xya:ET471_16610"/>
<dbReference type="PANTHER" id="PTHR11373:SF32">
    <property type="entry name" value="DEOXYGUANOSINETRIPHOSPHATE TRIPHOSPHOHYDROLASE"/>
    <property type="match status" value="1"/>
</dbReference>
<evidence type="ECO:0000313" key="6">
    <source>
        <dbReference type="Proteomes" id="UP000292118"/>
    </source>
</evidence>
<dbReference type="CDD" id="cd00077">
    <property type="entry name" value="HDc"/>
    <property type="match status" value="1"/>
</dbReference>
<dbReference type="InterPro" id="IPR003607">
    <property type="entry name" value="HD/PDEase_dom"/>
</dbReference>
<dbReference type="HAMAP" id="MF_01212">
    <property type="entry name" value="dGTPase_type2"/>
    <property type="match status" value="1"/>
</dbReference>
<dbReference type="NCBIfam" id="TIGR01353">
    <property type="entry name" value="dGTP_triPase"/>
    <property type="match status" value="1"/>
</dbReference>
<reference evidence="5 6" key="1">
    <citation type="submission" date="2019-01" db="EMBL/GenBank/DDBJ databases">
        <title>Genome sequencing of strain FW10M-9.</title>
        <authorList>
            <person name="Heo J."/>
            <person name="Kim S.-J."/>
            <person name="Kim J.-S."/>
            <person name="Hong S.-B."/>
            <person name="Kwon S.-W."/>
        </authorList>
    </citation>
    <scope>NUCLEOTIDE SEQUENCE [LARGE SCALE GENOMIC DNA]</scope>
    <source>
        <strain evidence="5 6">FW10M-9</strain>
    </source>
</reference>
<organism evidence="5 6">
    <name type="scientific">Xylanimonas protaetiae</name>
    <dbReference type="NCBI Taxonomy" id="2509457"/>
    <lineage>
        <taxon>Bacteria</taxon>
        <taxon>Bacillati</taxon>
        <taxon>Actinomycetota</taxon>
        <taxon>Actinomycetes</taxon>
        <taxon>Micrococcales</taxon>
        <taxon>Promicromonosporaceae</taxon>
        <taxon>Xylanimonas</taxon>
    </lineage>
</organism>
<name>A0A4P6F6R6_9MICO</name>
<evidence type="ECO:0000256" key="2">
    <source>
        <dbReference type="HAMAP-Rule" id="MF_01212"/>
    </source>
</evidence>
<sequence length="441" mass="47512">MQTFEQGAFDPDVVGGVPRPAEGEEGPGAYGDHDVERYAPEPPKSRQRTPFERDRARVVHSSAMRRLGAKTQVLTPGTDDFVRTRLTHSLEVAQIGREMGRALGCDPDVVDTACLTHDLGHPPFGHNGERALAVVAEGIGGFEGNAQTLRLLTRLEPKVDGAGLNLTRASLDASVKYPWALGAGPRRPDGSVTAKFGVYPDDVPVFTWLRQGAPVTLDGSGVRSMEAQVMDLADDIAYSVHDVEDAVVGGRLDLTLLESADERARVVRAVQAWYGTWHTSDALEAALERLRASGLLMTDFDGSRRALAHLKDLTSSLIGRFSGAAQAATREVYGPGALTRYDARFLVPEETALEILALKGVAVAYVMAPREEEPVYQAQREIVADLVAVLADRAPVALEPPFAADWAAASDDAARLRVVVDQVASLTDVSALQWHARLVGR</sequence>
<dbReference type="PANTHER" id="PTHR11373">
    <property type="entry name" value="DEOXYNUCLEOSIDE TRIPHOSPHATE TRIPHOSPHOHYDROLASE"/>
    <property type="match status" value="1"/>
</dbReference>
<dbReference type="OrthoDB" id="9803619at2"/>
<proteinExistence type="inferred from homology"/>
<dbReference type="AlphaFoldDB" id="A0A4P6F6R6"/>
<evidence type="ECO:0000313" key="5">
    <source>
        <dbReference type="EMBL" id="QAY71452.1"/>
    </source>
</evidence>
<accession>A0A4P6F6R6</accession>